<gene>
    <name evidence="1" type="ORF">BZM27_55015</name>
</gene>
<keyword evidence="2" id="KW-1185">Reference proteome</keyword>
<keyword evidence="1" id="KW-0347">Helicase</keyword>
<reference evidence="1 2" key="1">
    <citation type="submission" date="2017-02" db="EMBL/GenBank/DDBJ databases">
        <title>Paraburkholderia sophoroidis sp. nov. and Paraburkholderia steynii sp. nov. rhizobial symbionts of the fynbos legume Hypocalyptus sophoroides.</title>
        <authorList>
            <person name="Steenkamp E.T."/>
            <person name="Beukes C.W."/>
            <person name="Van Zyl E."/>
            <person name="Avontuur J."/>
            <person name="Chan W.Y."/>
            <person name="Hassen A."/>
            <person name="Palmer M."/>
            <person name="Mthombeni L."/>
            <person name="Phalane F."/>
            <person name="Sereme K."/>
            <person name="Venter S.N."/>
        </authorList>
    </citation>
    <scope>NUCLEOTIDE SEQUENCE [LARGE SCALE GENOMIC DNA]</scope>
    <source>
        <strain evidence="1 2">HC1.1ba</strain>
    </source>
</reference>
<proteinExistence type="predicted"/>
<name>A0A4R0WPB5_9BURK</name>
<comment type="caution">
    <text evidence="1">The sequence shown here is derived from an EMBL/GenBank/DDBJ whole genome shotgun (WGS) entry which is preliminary data.</text>
</comment>
<dbReference type="EMBL" id="MWML01001102">
    <property type="protein sequence ID" value="TCF98952.1"/>
    <property type="molecule type" value="Genomic_DNA"/>
</dbReference>
<keyword evidence="1" id="KW-0378">Hydrolase</keyword>
<evidence type="ECO:0000313" key="2">
    <source>
        <dbReference type="Proteomes" id="UP000294200"/>
    </source>
</evidence>
<dbReference type="GO" id="GO:0004386">
    <property type="term" value="F:helicase activity"/>
    <property type="evidence" value="ECO:0007669"/>
    <property type="project" value="UniProtKB-KW"/>
</dbReference>
<evidence type="ECO:0000313" key="1">
    <source>
        <dbReference type="EMBL" id="TCF98952.1"/>
    </source>
</evidence>
<sequence length="103" mass="11547">MHLAALATKWKTKPPEVANDAMDALSQMAQGSTISRAKAVTDASLYRQNTARLDLMPAFKLMREHADTLDENTRRAIYEDTAVFSQEWDQYLRSDGPSRTLSG</sequence>
<keyword evidence="1" id="KW-0067">ATP-binding</keyword>
<protein>
    <submittedName>
        <fullName evidence="1">DNA helicase UvrD</fullName>
    </submittedName>
</protein>
<dbReference type="Proteomes" id="UP000294200">
    <property type="component" value="Unassembled WGS sequence"/>
</dbReference>
<keyword evidence="1" id="KW-0547">Nucleotide-binding</keyword>
<accession>A0A4R0WPB5</accession>
<feature type="non-terminal residue" evidence="1">
    <location>
        <position position="103"/>
    </location>
</feature>
<dbReference type="AlphaFoldDB" id="A0A4R0WPB5"/>
<organism evidence="1 2">
    <name type="scientific">Paraburkholderia steynii</name>
    <dbReference type="NCBI Taxonomy" id="1245441"/>
    <lineage>
        <taxon>Bacteria</taxon>
        <taxon>Pseudomonadati</taxon>
        <taxon>Pseudomonadota</taxon>
        <taxon>Betaproteobacteria</taxon>
        <taxon>Burkholderiales</taxon>
        <taxon>Burkholderiaceae</taxon>
        <taxon>Paraburkholderia</taxon>
    </lineage>
</organism>